<evidence type="ECO:0000256" key="4">
    <source>
        <dbReference type="ARBA" id="ARBA00023002"/>
    </source>
</evidence>
<feature type="signal peptide" evidence="5">
    <location>
        <begin position="1"/>
        <end position="30"/>
    </location>
</feature>
<evidence type="ECO:0000256" key="3">
    <source>
        <dbReference type="ARBA" id="ARBA00022827"/>
    </source>
</evidence>
<evidence type="ECO:0000256" key="1">
    <source>
        <dbReference type="ARBA" id="ARBA00001974"/>
    </source>
</evidence>
<dbReference type="InterPro" id="IPR006311">
    <property type="entry name" value="TAT_signal"/>
</dbReference>
<proteinExistence type="predicted"/>
<comment type="caution">
    <text evidence="7">The sequence shown here is derived from an EMBL/GenBank/DDBJ whole genome shotgun (WGS) entry which is preliminary data.</text>
</comment>
<dbReference type="Gene3D" id="3.50.50.60">
    <property type="entry name" value="FAD/NAD(P)-binding domain"/>
    <property type="match status" value="1"/>
</dbReference>
<feature type="chain" id="PRO_5047220408" evidence="5">
    <location>
        <begin position="31"/>
        <end position="535"/>
    </location>
</feature>
<accession>A0ABU6IFK9</accession>
<dbReference type="PRINTS" id="PR00411">
    <property type="entry name" value="PNDRDTASEI"/>
</dbReference>
<keyword evidence="8" id="KW-1185">Reference proteome</keyword>
<dbReference type="SUPFAM" id="SSF51905">
    <property type="entry name" value="FAD/NAD(P)-binding domain"/>
    <property type="match status" value="1"/>
</dbReference>
<keyword evidence="2" id="KW-0285">Flavoprotein</keyword>
<evidence type="ECO:0000259" key="6">
    <source>
        <dbReference type="Pfam" id="PF00890"/>
    </source>
</evidence>
<dbReference type="PANTHER" id="PTHR43400:SF10">
    <property type="entry name" value="3-OXOSTEROID 1-DEHYDROGENASE"/>
    <property type="match status" value="1"/>
</dbReference>
<dbReference type="RefSeq" id="WP_326425087.1">
    <property type="nucleotide sequence ID" value="NZ_JAYMFF010000002.1"/>
</dbReference>
<dbReference type="PROSITE" id="PS51257">
    <property type="entry name" value="PROKAR_LIPOPROTEIN"/>
    <property type="match status" value="1"/>
</dbReference>
<dbReference type="Pfam" id="PF00890">
    <property type="entry name" value="FAD_binding_2"/>
    <property type="match status" value="1"/>
</dbReference>
<name>A0ABU6IFK9_9ACTN</name>
<gene>
    <name evidence="7" type="ORF">VIN30_01655</name>
</gene>
<dbReference type="InterPro" id="IPR003953">
    <property type="entry name" value="FAD-dep_OxRdtase_2_FAD-bd"/>
</dbReference>
<evidence type="ECO:0000256" key="5">
    <source>
        <dbReference type="SAM" id="SignalP"/>
    </source>
</evidence>
<comment type="cofactor">
    <cofactor evidence="1">
        <name>FAD</name>
        <dbReference type="ChEBI" id="CHEBI:57692"/>
    </cofactor>
</comment>
<dbReference type="InterPro" id="IPR036188">
    <property type="entry name" value="FAD/NAD-bd_sf"/>
</dbReference>
<evidence type="ECO:0000313" key="8">
    <source>
        <dbReference type="Proteomes" id="UP001349994"/>
    </source>
</evidence>
<evidence type="ECO:0000256" key="2">
    <source>
        <dbReference type="ARBA" id="ARBA00022630"/>
    </source>
</evidence>
<reference evidence="7 8" key="1">
    <citation type="submission" date="2024-01" db="EMBL/GenBank/DDBJ databases">
        <title>novel species in genus Adlercreutzia.</title>
        <authorList>
            <person name="Liu X."/>
        </authorList>
    </citation>
    <scope>NUCLEOTIDE SEQUENCE [LARGE SCALE GENOMIC DNA]</scope>
    <source>
        <strain evidence="7 8">R7</strain>
    </source>
</reference>
<dbReference type="EMBL" id="JAYMFF010000002">
    <property type="protein sequence ID" value="MEC4175153.1"/>
    <property type="molecule type" value="Genomic_DNA"/>
</dbReference>
<dbReference type="Gene3D" id="3.90.700.10">
    <property type="entry name" value="Succinate dehydrogenase/fumarate reductase flavoprotein, catalytic domain"/>
    <property type="match status" value="1"/>
</dbReference>
<keyword evidence="4" id="KW-0560">Oxidoreductase</keyword>
<organism evidence="7 8">
    <name type="scientific">Adlercreutzia wanghongyangiae</name>
    <dbReference type="NCBI Taxonomy" id="3111451"/>
    <lineage>
        <taxon>Bacteria</taxon>
        <taxon>Bacillati</taxon>
        <taxon>Actinomycetota</taxon>
        <taxon>Coriobacteriia</taxon>
        <taxon>Eggerthellales</taxon>
        <taxon>Eggerthellaceae</taxon>
        <taxon>Adlercreutzia</taxon>
    </lineage>
</organism>
<protein>
    <submittedName>
        <fullName evidence="7">FAD-binding protein</fullName>
    </submittedName>
</protein>
<sequence length="535" mass="56672">MSLNRRTFIKGTAFAGGAAALLGLAGCAPAASSDVKAADTGSSASGWRTAPDPIPDDKITETVEADLVVVGAGNAGCVAAVSAVEDGASVVLLQKGSTVFCHGDVWAANGTTVQEAAGVKQDGWEVVNDLELGAENRAKVEVLRNWVNYSGEVANWLIPKIEDYGMGPVIVDVPVEADDEWNHGFPVVHLMGGANGAHNTFPGFMQYMVDNADASLLDVRYDSPAVQLQRDESGKVVGVIAEQKGGGYLLCKGAKGIILAAGDYGNDPEMRDEFLPHAIGLPAGYSNTYDTGDGHKIGFWAGAAMQQGPHACNIHYDPGINVPEYPGTLMPWLRVNKNGERFSNEDRPYEQLYAKDVAQPDCMHFQVFDANYATDVKSMGTSGFMRGDWEAIVPAAIEAGDIYQGDTLEELAEAMGVPADAFVATVTRYNELCEKGYDEDFGKQARRLKPVAQAPFYALARQPVCLTPLGGLEVNGDMQVLDTEGNVIEGLYAAGNNSGNFFGGLVQRMSAGGMGVGRAVLTGRVAAKRALGINY</sequence>
<dbReference type="Proteomes" id="UP001349994">
    <property type="component" value="Unassembled WGS sequence"/>
</dbReference>
<dbReference type="SUPFAM" id="SSF56425">
    <property type="entry name" value="Succinate dehydrogenase/fumarate reductase flavoprotein, catalytic domain"/>
    <property type="match status" value="1"/>
</dbReference>
<evidence type="ECO:0000313" key="7">
    <source>
        <dbReference type="EMBL" id="MEC4175153.1"/>
    </source>
</evidence>
<feature type="domain" description="FAD-dependent oxidoreductase 2 FAD-binding" evidence="6">
    <location>
        <begin position="66"/>
        <end position="505"/>
    </location>
</feature>
<dbReference type="InterPro" id="IPR027477">
    <property type="entry name" value="Succ_DH/fumarate_Rdtase_cat_sf"/>
</dbReference>
<keyword evidence="5" id="KW-0732">Signal</keyword>
<dbReference type="PROSITE" id="PS51318">
    <property type="entry name" value="TAT"/>
    <property type="match status" value="1"/>
</dbReference>
<dbReference type="PANTHER" id="PTHR43400">
    <property type="entry name" value="FUMARATE REDUCTASE"/>
    <property type="match status" value="1"/>
</dbReference>
<dbReference type="InterPro" id="IPR050315">
    <property type="entry name" value="FAD-oxidoreductase_2"/>
</dbReference>
<keyword evidence="3" id="KW-0274">FAD</keyword>